<keyword evidence="4" id="KW-1185">Reference proteome</keyword>
<dbReference type="Pfam" id="PF18962">
    <property type="entry name" value="Por_Secre_tail"/>
    <property type="match status" value="1"/>
</dbReference>
<dbReference type="NCBIfam" id="TIGR04183">
    <property type="entry name" value="Por_Secre_tail"/>
    <property type="match status" value="1"/>
</dbReference>
<dbReference type="Gene3D" id="2.130.10.10">
    <property type="entry name" value="YVTN repeat-like/Quinoprotein amine dehydrogenase"/>
    <property type="match status" value="2"/>
</dbReference>
<protein>
    <submittedName>
        <fullName evidence="3">Protein containing Por secretion system C-terminal sorting domain</fullName>
    </submittedName>
</protein>
<dbReference type="OrthoDB" id="1011839at2"/>
<sequence length="438" mass="47894">MKHLALTCILFCLALTGLCQFVPQPLNYPGVGYWPYYYAITDPDHVWIGTFHENGLPCPFSVKTTDGGESWIFDTIPVPGIPQCVSVCGWDANTGFFVFADSDGSTDPSIWKTTDGGTNWSNMITTQFTGSFINFYHAFSADSGLAVGDPRDGYFEIQLTHNGGTTWSRVPSSDIPDILPDEMGLNHSYSGVGNSVWFTTSKARLFRSADRGLTWEATELVPNASLDLGVCFSTAQHGAVWNRSVNTNQLFITNDGGVTLEPVSFPAGYYIMDMSCVQGIDGGFVITAYKNSMRVYFTPDMFSNLFIIKSSILSNGAVEFYDEATGWLGGGESGYNEIYKYTGILTSTNETLTEHARLTIIPNPSDAEALLRLPQNGNLKFTGLRVTDLTGKVIYSRSVRSSGGWIKLDASALINGVYILEVLSGNKPSGRAKWIVNH</sequence>
<evidence type="ECO:0000256" key="1">
    <source>
        <dbReference type="SAM" id="SignalP"/>
    </source>
</evidence>
<feature type="signal peptide" evidence="1">
    <location>
        <begin position="1"/>
        <end position="21"/>
    </location>
</feature>
<dbReference type="InterPro" id="IPR015943">
    <property type="entry name" value="WD40/YVTN_repeat-like_dom_sf"/>
</dbReference>
<feature type="domain" description="Secretion system C-terminal sorting" evidence="2">
    <location>
        <begin position="360"/>
        <end position="430"/>
    </location>
</feature>
<feature type="chain" id="PRO_5006633390" evidence="1">
    <location>
        <begin position="22"/>
        <end position="438"/>
    </location>
</feature>
<dbReference type="SUPFAM" id="SSF110296">
    <property type="entry name" value="Oligoxyloglucan reducing end-specific cellobiohydrolase"/>
    <property type="match status" value="1"/>
</dbReference>
<evidence type="ECO:0000313" key="4">
    <source>
        <dbReference type="Proteomes" id="UP000053091"/>
    </source>
</evidence>
<keyword evidence="1" id="KW-0732">Signal</keyword>
<dbReference type="AlphaFoldDB" id="A0A0S7C106"/>
<accession>A0A0S7C106</accession>
<reference evidence="3" key="1">
    <citation type="journal article" date="2015" name="Genome Announc.">
        <title>Draft Genome Sequence of Bacteroidales Strain TBC1, a Novel Isolate from a Methanogenic Wastewater Treatment System.</title>
        <authorList>
            <person name="Tourlousse D.M."/>
            <person name="Matsuura N."/>
            <person name="Sun L."/>
            <person name="Toyonaga M."/>
            <person name="Kuroda K."/>
            <person name="Ohashi A."/>
            <person name="Cruz R."/>
            <person name="Yamaguchi T."/>
            <person name="Sekiguchi Y."/>
        </authorList>
    </citation>
    <scope>NUCLEOTIDE SEQUENCE [LARGE SCALE GENOMIC DNA]</scope>
    <source>
        <strain evidence="3">TBC1</strain>
    </source>
</reference>
<dbReference type="Proteomes" id="UP000053091">
    <property type="component" value="Unassembled WGS sequence"/>
</dbReference>
<dbReference type="EMBL" id="DF968182">
    <property type="protein sequence ID" value="GAP43710.1"/>
    <property type="molecule type" value="Genomic_DNA"/>
</dbReference>
<dbReference type="RefSeq" id="WP_062041273.1">
    <property type="nucleotide sequence ID" value="NZ_DF968182.1"/>
</dbReference>
<organism evidence="3">
    <name type="scientific">Lentimicrobium saccharophilum</name>
    <dbReference type="NCBI Taxonomy" id="1678841"/>
    <lineage>
        <taxon>Bacteria</taxon>
        <taxon>Pseudomonadati</taxon>
        <taxon>Bacteroidota</taxon>
        <taxon>Bacteroidia</taxon>
        <taxon>Bacteroidales</taxon>
        <taxon>Lentimicrobiaceae</taxon>
        <taxon>Lentimicrobium</taxon>
    </lineage>
</organism>
<dbReference type="InterPro" id="IPR026444">
    <property type="entry name" value="Secre_tail"/>
</dbReference>
<proteinExistence type="predicted"/>
<gene>
    <name evidence="3" type="ORF">TBC1_111868</name>
</gene>
<dbReference type="STRING" id="1678841.TBC1_111868"/>
<evidence type="ECO:0000259" key="2">
    <source>
        <dbReference type="Pfam" id="PF18962"/>
    </source>
</evidence>
<name>A0A0S7C106_9BACT</name>
<dbReference type="CDD" id="cd15482">
    <property type="entry name" value="Sialidase_non-viral"/>
    <property type="match status" value="1"/>
</dbReference>
<evidence type="ECO:0000313" key="3">
    <source>
        <dbReference type="EMBL" id="GAP43710.1"/>
    </source>
</evidence>